<dbReference type="PANTHER" id="PTHR42718">
    <property type="entry name" value="MAJOR FACILITATOR SUPERFAMILY MULTIDRUG TRANSPORTER MFSC"/>
    <property type="match status" value="1"/>
</dbReference>
<keyword evidence="3 8" id="KW-0812">Transmembrane</keyword>
<feature type="region of interest" description="Disordered" evidence="7">
    <location>
        <begin position="443"/>
        <end position="481"/>
    </location>
</feature>
<feature type="transmembrane region" description="Helical" evidence="8">
    <location>
        <begin position="178"/>
        <end position="197"/>
    </location>
</feature>
<feature type="transmembrane region" description="Helical" evidence="8">
    <location>
        <begin position="419"/>
        <end position="438"/>
    </location>
</feature>
<evidence type="ECO:0000256" key="7">
    <source>
        <dbReference type="SAM" id="MobiDB-lite"/>
    </source>
</evidence>
<feature type="transmembrane region" description="Helical" evidence="8">
    <location>
        <begin position="63"/>
        <end position="81"/>
    </location>
</feature>
<feature type="transmembrane region" description="Helical" evidence="8">
    <location>
        <begin position="383"/>
        <end position="407"/>
    </location>
</feature>
<evidence type="ECO:0000256" key="6">
    <source>
        <dbReference type="ARBA" id="ARBA00023251"/>
    </source>
</evidence>
<reference evidence="10 11" key="1">
    <citation type="submission" date="2018-06" db="EMBL/GenBank/DDBJ databases">
        <title>Streptomyces reniochalinae sp. nov. and Streptomyces diacarnus sp. nov. from marine sponges.</title>
        <authorList>
            <person name="Li L."/>
        </authorList>
    </citation>
    <scope>NUCLEOTIDE SEQUENCE [LARGE SCALE GENOMIC DNA]</scope>
    <source>
        <strain evidence="10 11">LHW51701</strain>
    </source>
</reference>
<evidence type="ECO:0000256" key="8">
    <source>
        <dbReference type="SAM" id="Phobius"/>
    </source>
</evidence>
<dbReference type="SUPFAM" id="SSF103473">
    <property type="entry name" value="MFS general substrate transporter"/>
    <property type="match status" value="1"/>
</dbReference>
<dbReference type="PANTHER" id="PTHR42718:SF9">
    <property type="entry name" value="MAJOR FACILITATOR SUPERFAMILY MULTIDRUG TRANSPORTER MFSC"/>
    <property type="match status" value="1"/>
</dbReference>
<dbReference type="GO" id="GO:0046677">
    <property type="term" value="P:response to antibiotic"/>
    <property type="evidence" value="ECO:0007669"/>
    <property type="project" value="UniProtKB-KW"/>
</dbReference>
<evidence type="ECO:0000256" key="4">
    <source>
        <dbReference type="ARBA" id="ARBA00022989"/>
    </source>
</evidence>
<evidence type="ECO:0000256" key="3">
    <source>
        <dbReference type="ARBA" id="ARBA00022692"/>
    </source>
</evidence>
<evidence type="ECO:0000256" key="2">
    <source>
        <dbReference type="ARBA" id="ARBA00022448"/>
    </source>
</evidence>
<dbReference type="InterPro" id="IPR020846">
    <property type="entry name" value="MFS_dom"/>
</dbReference>
<organism evidence="10 11">
    <name type="scientific">Streptomyces diacarni</name>
    <dbReference type="NCBI Taxonomy" id="2800381"/>
    <lineage>
        <taxon>Bacteria</taxon>
        <taxon>Bacillati</taxon>
        <taxon>Actinomycetota</taxon>
        <taxon>Actinomycetes</taxon>
        <taxon>Kitasatosporales</taxon>
        <taxon>Streptomycetaceae</taxon>
        <taxon>Streptomyces</taxon>
    </lineage>
</organism>
<comment type="subcellular location">
    <subcellularLocation>
        <location evidence="1">Cell membrane</location>
        <topology evidence="1">Multi-pass membrane protein</topology>
    </subcellularLocation>
</comment>
<feature type="compositionally biased region" description="Low complexity" evidence="7">
    <location>
        <begin position="445"/>
        <end position="459"/>
    </location>
</feature>
<feature type="domain" description="Major facilitator superfamily (MFS) profile" evidence="9">
    <location>
        <begin position="1"/>
        <end position="443"/>
    </location>
</feature>
<keyword evidence="6" id="KW-0046">Antibiotic resistance</keyword>
<dbReference type="PROSITE" id="PS50850">
    <property type="entry name" value="MFS"/>
    <property type="match status" value="1"/>
</dbReference>
<evidence type="ECO:0000259" key="9">
    <source>
        <dbReference type="PROSITE" id="PS50850"/>
    </source>
</evidence>
<feature type="transmembrane region" description="Helical" evidence="8">
    <location>
        <begin position="209"/>
        <end position="227"/>
    </location>
</feature>
<dbReference type="InterPro" id="IPR036259">
    <property type="entry name" value="MFS_trans_sf"/>
</dbReference>
<feature type="transmembrane region" description="Helical" evidence="8">
    <location>
        <begin position="147"/>
        <end position="166"/>
    </location>
</feature>
<dbReference type="Proteomes" id="UP000252914">
    <property type="component" value="Unassembled WGS sequence"/>
</dbReference>
<gene>
    <name evidence="10" type="ORF">DTL70_05505</name>
</gene>
<accession>A0A367FBS6</accession>
<feature type="transmembrane region" description="Helical" evidence="8">
    <location>
        <begin position="120"/>
        <end position="141"/>
    </location>
</feature>
<keyword evidence="4 8" id="KW-1133">Transmembrane helix</keyword>
<sequence>MAVVVVCSGVVQGYLTPLLPGIGAHLGIGSVGQNNLYLLSQLAFAVLTPLLSRLGDLYGHRRVLRVSVSMVTGGSLLMAAWPATATLALGMVLQGAVVGFFPLLAGILRSRAPELGLTGMSVLVGALLVSIGGGGLVAGSLSEGHAVAGLWTAVPLSAAALTAALVLPEGAAARGGHFHFGAAALLTLGLVALVLVLAQGSTWGWTTPASWGTAALALVLLAAWVAVEHRAAHPLVKVRLLRGSRLAVVNVHTFCLAFGTIGFLGANAVFLGTDPDEAGYGMGWGSRTIALVSLAMVAVGCLGSTATPRLARRVGDRAMLALGGAVCAAGFLTMTAGGGAAAPYLVGALLVGLANGIFEAVTRTLAAEVVAEDETALSVGLNELALSLGAAIGAAVIGALFAAHRAAPDGPLTLAAFRWSWTVCAGVALLGAAAGLAFRHGTAERGPAPAHPAGPAHPAHPARPADPSRAEQPLARNGDAA</sequence>
<feature type="transmembrane region" description="Helical" evidence="8">
    <location>
        <begin position="248"/>
        <end position="272"/>
    </location>
</feature>
<keyword evidence="2" id="KW-0813">Transport</keyword>
<evidence type="ECO:0000313" key="10">
    <source>
        <dbReference type="EMBL" id="RCG27145.1"/>
    </source>
</evidence>
<protein>
    <submittedName>
        <fullName evidence="10">MFS transporter</fullName>
    </submittedName>
</protein>
<comment type="caution">
    <text evidence="10">The sequence shown here is derived from an EMBL/GenBank/DDBJ whole genome shotgun (WGS) entry which is preliminary data.</text>
</comment>
<dbReference type="InterPro" id="IPR011701">
    <property type="entry name" value="MFS"/>
</dbReference>
<dbReference type="AlphaFoldDB" id="A0A367FBS6"/>
<feature type="transmembrane region" description="Helical" evidence="8">
    <location>
        <begin position="284"/>
        <end position="306"/>
    </location>
</feature>
<feature type="transmembrane region" description="Helical" evidence="8">
    <location>
        <begin position="342"/>
        <end position="362"/>
    </location>
</feature>
<proteinExistence type="predicted"/>
<dbReference type="EMBL" id="QOIN01000029">
    <property type="protein sequence ID" value="RCG27145.1"/>
    <property type="molecule type" value="Genomic_DNA"/>
</dbReference>
<keyword evidence="11" id="KW-1185">Reference proteome</keyword>
<keyword evidence="5 8" id="KW-0472">Membrane</keyword>
<evidence type="ECO:0000313" key="11">
    <source>
        <dbReference type="Proteomes" id="UP000252914"/>
    </source>
</evidence>
<dbReference type="GO" id="GO:0022857">
    <property type="term" value="F:transmembrane transporter activity"/>
    <property type="evidence" value="ECO:0007669"/>
    <property type="project" value="InterPro"/>
</dbReference>
<evidence type="ECO:0000256" key="1">
    <source>
        <dbReference type="ARBA" id="ARBA00004651"/>
    </source>
</evidence>
<evidence type="ECO:0000256" key="5">
    <source>
        <dbReference type="ARBA" id="ARBA00023136"/>
    </source>
</evidence>
<name>A0A367FBS6_9ACTN</name>
<feature type="transmembrane region" description="Helical" evidence="8">
    <location>
        <begin position="87"/>
        <end position="108"/>
    </location>
</feature>
<dbReference type="GO" id="GO:0005886">
    <property type="term" value="C:plasma membrane"/>
    <property type="evidence" value="ECO:0007669"/>
    <property type="project" value="UniProtKB-SubCell"/>
</dbReference>
<feature type="transmembrane region" description="Helical" evidence="8">
    <location>
        <begin position="318"/>
        <end position="336"/>
    </location>
</feature>
<dbReference type="Pfam" id="PF07690">
    <property type="entry name" value="MFS_1"/>
    <property type="match status" value="1"/>
</dbReference>
<dbReference type="Gene3D" id="1.20.1250.20">
    <property type="entry name" value="MFS general substrate transporter like domains"/>
    <property type="match status" value="2"/>
</dbReference>